<accession>A0A9K3PCM5</accession>
<dbReference type="EMBL" id="JAGRRH010000024">
    <property type="protein sequence ID" value="KAG7342807.1"/>
    <property type="molecule type" value="Genomic_DNA"/>
</dbReference>
<evidence type="ECO:0000313" key="1">
    <source>
        <dbReference type="EMBL" id="KAG7342807.1"/>
    </source>
</evidence>
<name>A0A9K3PCM5_9STRA</name>
<proteinExistence type="predicted"/>
<dbReference type="OrthoDB" id="52528at2759"/>
<gene>
    <name evidence="1" type="ORF">IV203_020751</name>
</gene>
<dbReference type="AlphaFoldDB" id="A0A9K3PCM5"/>
<protein>
    <submittedName>
        <fullName evidence="1">Uncharacterized protein</fullName>
    </submittedName>
</protein>
<sequence>MPEFASQACQRFQQRGRNDASYVPSLTLFDNLSLQDRNCISLKRERLASFDMSDILKASQQVEDSFAFPVIEWPSFDADSEEDDECFSAPPSKRQCRGLVRCDRSSNLYTLSAIATSTVSINAIVERQGSNGSLV</sequence>
<comment type="caution">
    <text evidence="1">The sequence shown here is derived from an EMBL/GenBank/DDBJ whole genome shotgun (WGS) entry which is preliminary data.</text>
</comment>
<reference evidence="1" key="1">
    <citation type="journal article" date="2021" name="Sci. Rep.">
        <title>Diploid genomic architecture of Nitzschia inconspicua, an elite biomass production diatom.</title>
        <authorList>
            <person name="Oliver A."/>
            <person name="Podell S."/>
            <person name="Pinowska A."/>
            <person name="Traller J.C."/>
            <person name="Smith S.R."/>
            <person name="McClure R."/>
            <person name="Beliaev A."/>
            <person name="Bohutskyi P."/>
            <person name="Hill E.A."/>
            <person name="Rabines A."/>
            <person name="Zheng H."/>
            <person name="Allen L.Z."/>
            <person name="Kuo A."/>
            <person name="Grigoriev I.V."/>
            <person name="Allen A.E."/>
            <person name="Hazlebeck D."/>
            <person name="Allen E.E."/>
        </authorList>
    </citation>
    <scope>NUCLEOTIDE SEQUENCE</scope>
    <source>
        <strain evidence="1">Hildebrandi</strain>
    </source>
</reference>
<keyword evidence="2" id="KW-1185">Reference proteome</keyword>
<reference evidence="1" key="2">
    <citation type="submission" date="2021-04" db="EMBL/GenBank/DDBJ databases">
        <authorList>
            <person name="Podell S."/>
        </authorList>
    </citation>
    <scope>NUCLEOTIDE SEQUENCE</scope>
    <source>
        <strain evidence="1">Hildebrandi</strain>
    </source>
</reference>
<organism evidence="1 2">
    <name type="scientific">Nitzschia inconspicua</name>
    <dbReference type="NCBI Taxonomy" id="303405"/>
    <lineage>
        <taxon>Eukaryota</taxon>
        <taxon>Sar</taxon>
        <taxon>Stramenopiles</taxon>
        <taxon>Ochrophyta</taxon>
        <taxon>Bacillariophyta</taxon>
        <taxon>Bacillariophyceae</taxon>
        <taxon>Bacillariophycidae</taxon>
        <taxon>Bacillariales</taxon>
        <taxon>Bacillariaceae</taxon>
        <taxon>Nitzschia</taxon>
    </lineage>
</organism>
<dbReference type="Proteomes" id="UP000693970">
    <property type="component" value="Unassembled WGS sequence"/>
</dbReference>
<evidence type="ECO:0000313" key="2">
    <source>
        <dbReference type="Proteomes" id="UP000693970"/>
    </source>
</evidence>